<dbReference type="SMART" id="SM00181">
    <property type="entry name" value="EGF"/>
    <property type="match status" value="4"/>
</dbReference>
<dbReference type="OrthoDB" id="25246at2759"/>
<evidence type="ECO:0000256" key="16">
    <source>
        <dbReference type="ARBA" id="ARBA00023163"/>
    </source>
</evidence>
<dbReference type="InterPro" id="IPR056737">
    <property type="entry name" value="Beta-prop_ATRN-MKLN-like"/>
</dbReference>
<dbReference type="InterPro" id="IPR016201">
    <property type="entry name" value="PSI"/>
</dbReference>
<dbReference type="Gene3D" id="1.10.287.4280">
    <property type="match status" value="1"/>
</dbReference>
<evidence type="ECO:0000256" key="18">
    <source>
        <dbReference type="ARBA" id="ARBA00023242"/>
    </source>
</evidence>
<dbReference type="PANTHER" id="PTHR10747">
    <property type="entry name" value="TRANSCRIPTION FACTOR COE FAMILY MEMBER"/>
    <property type="match status" value="1"/>
</dbReference>
<comment type="caution">
    <text evidence="25">The sequence shown here is derived from an EMBL/GenBank/DDBJ whole genome shotgun (WGS) entry which is preliminary data.</text>
</comment>
<dbReference type="GO" id="GO:0003677">
    <property type="term" value="F:DNA binding"/>
    <property type="evidence" value="ECO:0007669"/>
    <property type="project" value="UniProtKB-KW"/>
</dbReference>
<dbReference type="Pfam" id="PF24981">
    <property type="entry name" value="Beta-prop_ATRN-LZTR1"/>
    <property type="match status" value="1"/>
</dbReference>
<evidence type="ECO:0000256" key="21">
    <source>
        <dbReference type="RuleBase" id="RU004489"/>
    </source>
</evidence>
<dbReference type="EMBL" id="LSMT01000144">
    <property type="protein sequence ID" value="PFX25724.1"/>
    <property type="molecule type" value="Genomic_DNA"/>
</dbReference>
<dbReference type="GO" id="GO:0006355">
    <property type="term" value="P:regulation of DNA-templated transcription"/>
    <property type="evidence" value="ECO:0007669"/>
    <property type="project" value="InterPro"/>
</dbReference>
<dbReference type="InterPro" id="IPR014756">
    <property type="entry name" value="Ig_E-set"/>
</dbReference>
<proteinExistence type="inferred from homology"/>
<dbReference type="Pfam" id="PF24973">
    <property type="entry name" value="EGF_LMN_ATRN"/>
    <property type="match status" value="1"/>
</dbReference>
<comment type="subcellular location">
    <subcellularLocation>
        <location evidence="2">Membrane</location>
        <topology evidence="2">Single-pass membrane protein</topology>
    </subcellularLocation>
    <subcellularLocation>
        <location evidence="1 21">Nucleus</location>
    </subcellularLocation>
</comment>
<evidence type="ECO:0000256" key="10">
    <source>
        <dbReference type="ARBA" id="ARBA00022771"/>
    </source>
</evidence>
<dbReference type="InterPro" id="IPR002049">
    <property type="entry name" value="LE_dom"/>
</dbReference>
<dbReference type="InterPro" id="IPR003523">
    <property type="entry name" value="Transcription_factor_COE"/>
</dbReference>
<dbReference type="Gene3D" id="2.120.10.80">
    <property type="entry name" value="Kelch-type beta propeller"/>
    <property type="match status" value="2"/>
</dbReference>
<keyword evidence="6 23" id="KW-0812">Transmembrane</keyword>
<keyword evidence="14 21" id="KW-0238">DNA-binding</keyword>
<feature type="disulfide bond" evidence="20">
    <location>
        <begin position="1362"/>
        <end position="1371"/>
    </location>
</feature>
<feature type="compositionally biased region" description="Polar residues" evidence="22">
    <location>
        <begin position="435"/>
        <end position="467"/>
    </location>
</feature>
<keyword evidence="23" id="KW-0472">Membrane</keyword>
<keyword evidence="18 21" id="KW-0539">Nucleus</keyword>
<dbReference type="InterPro" id="IPR038173">
    <property type="entry name" value="COE_DBD_sf"/>
</dbReference>
<evidence type="ECO:0000256" key="13">
    <source>
        <dbReference type="ARBA" id="ARBA00023015"/>
    </source>
</evidence>
<dbReference type="InterPro" id="IPR015915">
    <property type="entry name" value="Kelch-typ_b-propeller"/>
</dbReference>
<evidence type="ECO:0000256" key="3">
    <source>
        <dbReference type="ARBA" id="ARBA00010340"/>
    </source>
</evidence>
<evidence type="ECO:0000256" key="8">
    <source>
        <dbReference type="ARBA" id="ARBA00022729"/>
    </source>
</evidence>
<sequence length="1672" mass="184117">MQEHSVTSPLKEESVGWIQPATMDSNQVASGYGLARAHFEKQPPSNLRKSNFFHFVLAFYDRTGQAVEIERAAFVGFIEHLPDQKNVRNGASYRLQVLYNNGIRSEQDVFIRLVNSATKQPIVYEGQDKNPEMCRVLMTHEVMCSRCCEKKSCGNKNETPSDPVIVDRFFLKFFLKCNQNCLKNAGNPRDMRRFQVHVSSSPDPVAGMLACSDNMFVHNNSKHGRKSRKLESSYAYPCIKAICPNEGWTTGGTNVVVIGENFFDGLQVVFGSLIVWSEFITPNAIRVQAPPRPIPGMVEVTLMYRNKQFCKTAPGRFIYSALCEPTIDYGFQRLTKLIPRHPGDPEKLPKEIILKRAADLAEAVCYNLPRTPTQLHGSQYPPPGGPPPTTAGGTHPMMIGQHLTALSPDGITNGGAYGTITNPEAPVYGNTNPGSQQQRIATSGAHTDTNNNEIIVSSGSNTPTTRPVNLPPGYPHSGSLASEAHIVSNSDVPVTPSVAISMSSAANGINAYPGGLPPSITLHNMAVPSSPSFLNGATFVPQSPSLPPTPSSVPPNGNAGMFAFPPNMIQAVKQKSAFNPVMRPPNVSEGSTPTGSHGNSAVIVPGMPSSFGGTFAIPRIYQMAETNSKHVGKKGGSDKRGMTLTLAETVDGSVLPLQLIYQGSNLCELSKCTRNPDHTEEICNGGGFFHCNESCRERRGESDVNVPVTPNPARSAWLIETDEPKNKRSVTLSINNFSGPCGDVRLYIYNGTSLKSPLIAIFSDLFTAGTREKPSPLLQLRATSGSALVVLRVSNDKINHCWFGIKYSFEEKCSIECGRHGLCSKKMCDCSAGWTSTNCSLPTCPVTCNNDSCDVKTRKCNCARGYSGESCNITDNRNFWSSPVANNQDALVGVSSHAMAVVGNYLWMFGGFSLTKGPLDTLTRYSIKENKWEIIQVSTEKHQGPSARFGHSLVAHDNYLILFGGTCKKGAVSNETWILNITSRQWTLLRGSGNKPVGVSGHTATVVENDMIVLFGFNPEQGVTNLIQVFGLVDRVWRSSKADSSNIRPTYGHSSVLHPGTGRIYVHGGYRMLNSSCYRASSETFYYEPRAEKWHQLHSSDKPRFLHSAVIVDNAMIVFGGRGEKELVSRHLMVFDINETNWKIPTSTNVPKTVSRYGHSAVVVDSIMYAFGGFGGRMFNSFLQYSLGDCMSHGSSLSCFEAAPSPSDLSKQLIPSDTCSSHNPNSDQCHLRQTCADCLRGDSSDSCIWCETLNQCMSKVTYHVTLPYQQCVQQLERGTGTCSDLQCAEMKSCRDCSMLPGCGWCDDGSGTGLGRCMPGGMNGSFPDSGEDCFKSHWNFINCPACQCNGHSKCVERNQCEKCEDNTAGAHCERCADGYYGDPRNGEKCKDCRCSSHAKLCDSNGKCQCLALGTTDEKCDKCENGYTRRASRGGLCYYILQSGAWKEFNVTGFKIFNFQYTTRLEKRTVDFEIKWMDSGKGSKAWLNITTCDSEKPEKGEKMKDVHELVPFQTKFPYDEYEFGRDKDFTIRGYVYDIESGDEGAVLRIKIENQAETIDLLEFFLTFFGCFLSLLVVAGIVWKVRNRYISYILNRQRRKERQKMASRPFAKVSVVLHSHNKVGTFHCKLGSLRFCVISRRKQIFVCNPCCRLTHHGPAYCPLSVYGKLSAFPPS</sequence>
<accession>A0A2B4S4V1</accession>
<evidence type="ECO:0000256" key="15">
    <source>
        <dbReference type="ARBA" id="ARBA00023157"/>
    </source>
</evidence>
<dbReference type="InterPro" id="IPR032200">
    <property type="entry name" value="COE_DBD"/>
</dbReference>
<evidence type="ECO:0000256" key="14">
    <source>
        <dbReference type="ARBA" id="ARBA00023125"/>
    </source>
</evidence>
<keyword evidence="19 20" id="KW-0424">Laminin EGF-like domain</keyword>
<keyword evidence="7 21" id="KW-0479">Metal-binding</keyword>
<dbReference type="Pfam" id="PF16423">
    <property type="entry name" value="COE1_HLH"/>
    <property type="match status" value="1"/>
</dbReference>
<evidence type="ECO:0000256" key="7">
    <source>
        <dbReference type="ARBA" id="ARBA00022723"/>
    </source>
</evidence>
<evidence type="ECO:0000256" key="11">
    <source>
        <dbReference type="ARBA" id="ARBA00022833"/>
    </source>
</evidence>
<dbReference type="SMART" id="SM00429">
    <property type="entry name" value="IPT"/>
    <property type="match status" value="1"/>
</dbReference>
<keyword evidence="10 21" id="KW-0863">Zinc-finger</keyword>
<reference evidence="26" key="1">
    <citation type="journal article" date="2017" name="bioRxiv">
        <title>Comparative analysis of the genomes of Stylophora pistillata and Acropora digitifera provides evidence for extensive differences between species of corals.</title>
        <authorList>
            <person name="Voolstra C.R."/>
            <person name="Li Y."/>
            <person name="Liew Y.J."/>
            <person name="Baumgarten S."/>
            <person name="Zoccola D."/>
            <person name="Flot J.-F."/>
            <person name="Tambutte S."/>
            <person name="Allemand D."/>
            <person name="Aranda M."/>
        </authorList>
    </citation>
    <scope>NUCLEOTIDE SEQUENCE [LARGE SCALE GENOMIC DNA]</scope>
</reference>
<dbReference type="SMART" id="SM00423">
    <property type="entry name" value="PSI"/>
    <property type="match status" value="2"/>
</dbReference>
<dbReference type="Proteomes" id="UP000225706">
    <property type="component" value="Unassembled WGS sequence"/>
</dbReference>
<keyword evidence="13 21" id="KW-0805">Transcription regulation</keyword>
<keyword evidence="11 21" id="KW-0862">Zinc</keyword>
<dbReference type="Gene3D" id="2.60.40.3180">
    <property type="entry name" value="Transcription factor COE1, DNA-binding domain"/>
    <property type="match status" value="1"/>
</dbReference>
<dbReference type="GO" id="GO:0005634">
    <property type="term" value="C:nucleus"/>
    <property type="evidence" value="ECO:0007669"/>
    <property type="project" value="UniProtKB-SubCell"/>
</dbReference>
<name>A0A2B4S4V1_STYPI</name>
<dbReference type="CDD" id="cd00055">
    <property type="entry name" value="EGF_Lam"/>
    <property type="match status" value="1"/>
</dbReference>
<dbReference type="FunFam" id="2.60.40.3180:FF:000002">
    <property type="entry name" value="transcription factor COE2 isoform X1"/>
    <property type="match status" value="1"/>
</dbReference>
<dbReference type="CDD" id="cd11606">
    <property type="entry name" value="COE_DBD"/>
    <property type="match status" value="1"/>
</dbReference>
<keyword evidence="26" id="KW-1185">Reference proteome</keyword>
<dbReference type="PROSITE" id="PS50027">
    <property type="entry name" value="EGF_LAM_2"/>
    <property type="match status" value="1"/>
</dbReference>
<dbReference type="InterPro" id="IPR032201">
    <property type="entry name" value="COE_HLH"/>
</dbReference>
<evidence type="ECO:0000256" key="2">
    <source>
        <dbReference type="ARBA" id="ARBA00004167"/>
    </source>
</evidence>
<gene>
    <name evidence="25" type="primary">Ebf3</name>
    <name evidence="25" type="ORF">AWC38_SpisGene9650</name>
</gene>
<dbReference type="InterPro" id="IPR002909">
    <property type="entry name" value="IPT_dom"/>
</dbReference>
<dbReference type="SUPFAM" id="SSF57196">
    <property type="entry name" value="EGF/Laminin"/>
    <property type="match status" value="1"/>
</dbReference>
<dbReference type="FunFam" id="2.60.40.10:FF:001458">
    <property type="entry name" value="EBF transcription factor 3b"/>
    <property type="match status" value="1"/>
</dbReference>
<evidence type="ECO:0000256" key="19">
    <source>
        <dbReference type="ARBA" id="ARBA00023292"/>
    </source>
</evidence>
<keyword evidence="5 21" id="KW-0217">Developmental protein</keyword>
<dbReference type="GO" id="GO:0016020">
    <property type="term" value="C:membrane"/>
    <property type="evidence" value="ECO:0007669"/>
    <property type="project" value="UniProtKB-SubCell"/>
</dbReference>
<dbReference type="SUPFAM" id="SSF81296">
    <property type="entry name" value="E set domains"/>
    <property type="match status" value="1"/>
</dbReference>
<dbReference type="Gene3D" id="2.60.40.10">
    <property type="entry name" value="Immunoglobulins"/>
    <property type="match status" value="1"/>
</dbReference>
<evidence type="ECO:0000256" key="23">
    <source>
        <dbReference type="SAM" id="Phobius"/>
    </source>
</evidence>
<dbReference type="PROSITE" id="PS01345">
    <property type="entry name" value="COE"/>
    <property type="match status" value="1"/>
</dbReference>
<evidence type="ECO:0000256" key="20">
    <source>
        <dbReference type="PROSITE-ProRule" id="PRU00460"/>
    </source>
</evidence>
<keyword evidence="17" id="KW-0325">Glycoprotein</keyword>
<organism evidence="25 26">
    <name type="scientific">Stylophora pistillata</name>
    <name type="common">Smooth cauliflower coral</name>
    <dbReference type="NCBI Taxonomy" id="50429"/>
    <lineage>
        <taxon>Eukaryota</taxon>
        <taxon>Metazoa</taxon>
        <taxon>Cnidaria</taxon>
        <taxon>Anthozoa</taxon>
        <taxon>Hexacorallia</taxon>
        <taxon>Scleractinia</taxon>
        <taxon>Astrocoeniina</taxon>
        <taxon>Pocilloporidae</taxon>
        <taxon>Stylophora</taxon>
    </lineage>
</organism>
<dbReference type="PROSITE" id="PS01186">
    <property type="entry name" value="EGF_2"/>
    <property type="match status" value="1"/>
</dbReference>
<keyword evidence="9" id="KW-0677">Repeat</keyword>
<evidence type="ECO:0000256" key="4">
    <source>
        <dbReference type="ARBA" id="ARBA00022441"/>
    </source>
</evidence>
<dbReference type="InterPro" id="IPR056863">
    <property type="entry name" value="LMN_ATRN_NET-like_EGF"/>
</dbReference>
<keyword evidence="4" id="KW-0880">Kelch repeat</keyword>
<evidence type="ECO:0000256" key="17">
    <source>
        <dbReference type="ARBA" id="ARBA00023180"/>
    </source>
</evidence>
<dbReference type="Pfam" id="PF01833">
    <property type="entry name" value="TIG"/>
    <property type="match status" value="1"/>
</dbReference>
<keyword evidence="16 21" id="KW-0804">Transcription</keyword>
<evidence type="ECO:0000256" key="22">
    <source>
        <dbReference type="SAM" id="MobiDB-lite"/>
    </source>
</evidence>
<evidence type="ECO:0000256" key="6">
    <source>
        <dbReference type="ARBA" id="ARBA00022692"/>
    </source>
</evidence>
<feature type="domain" description="Laminin EGF-like" evidence="24">
    <location>
        <begin position="1345"/>
        <end position="1390"/>
    </location>
</feature>
<keyword evidence="8" id="KW-0732">Signal</keyword>
<dbReference type="InterPro" id="IPR018350">
    <property type="entry name" value="Transcription_factor_COE_CS"/>
</dbReference>
<comment type="caution">
    <text evidence="20">Lacks conserved residue(s) required for the propagation of feature annotation.</text>
</comment>
<feature type="disulfide bond" evidence="20">
    <location>
        <begin position="1374"/>
        <end position="1388"/>
    </location>
</feature>
<dbReference type="Gene3D" id="2.10.25.10">
    <property type="entry name" value="Laminin"/>
    <property type="match status" value="2"/>
</dbReference>
<dbReference type="FunFam" id="1.10.287.4280:FF:000001">
    <property type="entry name" value="transcription factor COE1 isoform X2"/>
    <property type="match status" value="1"/>
</dbReference>
<evidence type="ECO:0000256" key="1">
    <source>
        <dbReference type="ARBA" id="ARBA00004123"/>
    </source>
</evidence>
<dbReference type="STRING" id="50429.A0A2B4S4V1"/>
<dbReference type="PROSITE" id="PS01248">
    <property type="entry name" value="EGF_LAM_1"/>
    <property type="match status" value="1"/>
</dbReference>
<evidence type="ECO:0000259" key="24">
    <source>
        <dbReference type="PROSITE" id="PS50027"/>
    </source>
</evidence>
<dbReference type="GO" id="GO:0008270">
    <property type="term" value="F:zinc ion binding"/>
    <property type="evidence" value="ECO:0007669"/>
    <property type="project" value="UniProtKB-KW"/>
</dbReference>
<dbReference type="Pfam" id="PF16422">
    <property type="entry name" value="COE1_DBD"/>
    <property type="match status" value="1"/>
</dbReference>
<evidence type="ECO:0000256" key="5">
    <source>
        <dbReference type="ARBA" id="ARBA00022473"/>
    </source>
</evidence>
<dbReference type="SUPFAM" id="SSF117281">
    <property type="entry name" value="Kelch motif"/>
    <property type="match status" value="2"/>
</dbReference>
<protein>
    <submittedName>
        <fullName evidence="25">Transcription factor COE3</fullName>
    </submittedName>
</protein>
<keyword evidence="12 23" id="KW-1133">Transmembrane helix</keyword>
<feature type="region of interest" description="Disordered" evidence="22">
    <location>
        <begin position="435"/>
        <end position="477"/>
    </location>
</feature>
<evidence type="ECO:0000256" key="9">
    <source>
        <dbReference type="ARBA" id="ARBA00022737"/>
    </source>
</evidence>
<dbReference type="InterPro" id="IPR000742">
    <property type="entry name" value="EGF"/>
</dbReference>
<evidence type="ECO:0000313" key="26">
    <source>
        <dbReference type="Proteomes" id="UP000225706"/>
    </source>
</evidence>
<comment type="similarity">
    <text evidence="3 21">Belongs to the COE family.</text>
</comment>
<keyword evidence="15 20" id="KW-1015">Disulfide bond</keyword>
<evidence type="ECO:0000313" key="25">
    <source>
        <dbReference type="EMBL" id="PFX25724.1"/>
    </source>
</evidence>
<feature type="transmembrane region" description="Helical" evidence="23">
    <location>
        <begin position="1561"/>
        <end position="1580"/>
    </location>
</feature>
<dbReference type="FunFam" id="2.10.25.10:FF:000079">
    <property type="entry name" value="Attractin like 1"/>
    <property type="match status" value="1"/>
</dbReference>
<dbReference type="InterPro" id="IPR013783">
    <property type="entry name" value="Ig-like_fold"/>
</dbReference>
<dbReference type="SMART" id="SM00180">
    <property type="entry name" value="EGF_Lam"/>
    <property type="match status" value="2"/>
</dbReference>
<evidence type="ECO:0000256" key="12">
    <source>
        <dbReference type="ARBA" id="ARBA00022989"/>
    </source>
</evidence>